<dbReference type="AlphaFoldDB" id="A0A7G6E286"/>
<keyword evidence="5" id="KW-0408">Iron</keyword>
<proteinExistence type="predicted"/>
<keyword evidence="9" id="KW-1185">Reference proteome</keyword>
<dbReference type="NCBIfam" id="TIGR00277">
    <property type="entry name" value="HDIG"/>
    <property type="match status" value="1"/>
</dbReference>
<dbReference type="Gene3D" id="1.10.3210.10">
    <property type="entry name" value="Hypothetical protein af1432"/>
    <property type="match status" value="1"/>
</dbReference>
<evidence type="ECO:0000313" key="8">
    <source>
        <dbReference type="EMBL" id="QNB46190.1"/>
    </source>
</evidence>
<name>A0A7G6E286_THEFR</name>
<dbReference type="EMBL" id="CP045798">
    <property type="protein sequence ID" value="QNB46190.1"/>
    <property type="molecule type" value="Genomic_DNA"/>
</dbReference>
<comment type="catalytic activity">
    <reaction evidence="6">
        <text>P(1),P(4)-bis(5'-adenosyl) tetraphosphate + H2O = 2 ADP + 2 H(+)</text>
        <dbReference type="Rhea" id="RHEA:24252"/>
        <dbReference type="ChEBI" id="CHEBI:15377"/>
        <dbReference type="ChEBI" id="CHEBI:15378"/>
        <dbReference type="ChEBI" id="CHEBI:58141"/>
        <dbReference type="ChEBI" id="CHEBI:456216"/>
        <dbReference type="EC" id="3.6.1.41"/>
    </reaction>
</comment>
<dbReference type="Proteomes" id="UP000515847">
    <property type="component" value="Chromosome"/>
</dbReference>
<protein>
    <recommendedName>
        <fullName evidence="1">bis(5'-nucleosyl)-tetraphosphatase (symmetrical)</fullName>
        <ecNumber evidence="1">3.6.1.41</ecNumber>
    </recommendedName>
</protein>
<evidence type="ECO:0000256" key="5">
    <source>
        <dbReference type="ARBA" id="ARBA00023004"/>
    </source>
</evidence>
<evidence type="ECO:0000256" key="1">
    <source>
        <dbReference type="ARBA" id="ARBA00012506"/>
    </source>
</evidence>
<organism evidence="8 9">
    <name type="scientific">Thermanaerosceptrum fracticalcis</name>
    <dbReference type="NCBI Taxonomy" id="1712410"/>
    <lineage>
        <taxon>Bacteria</taxon>
        <taxon>Bacillati</taxon>
        <taxon>Bacillota</taxon>
        <taxon>Clostridia</taxon>
        <taxon>Eubacteriales</taxon>
        <taxon>Peptococcaceae</taxon>
        <taxon>Thermanaerosceptrum</taxon>
    </lineage>
</organism>
<dbReference type="CDD" id="cd00077">
    <property type="entry name" value="HDc"/>
    <property type="match status" value="1"/>
</dbReference>
<dbReference type="OrthoDB" id="5295945at2"/>
<dbReference type="PANTHER" id="PTHR35795:SF1">
    <property type="entry name" value="BIS(5'-NUCLEOSYL)-TETRAPHOSPHATASE, SYMMETRICAL"/>
    <property type="match status" value="1"/>
</dbReference>
<keyword evidence="2" id="KW-0479">Metal-binding</keyword>
<feature type="domain" description="HD" evidence="7">
    <location>
        <begin position="19"/>
        <end position="134"/>
    </location>
</feature>
<dbReference type="GO" id="GO:0000166">
    <property type="term" value="F:nucleotide binding"/>
    <property type="evidence" value="ECO:0007669"/>
    <property type="project" value="UniProtKB-KW"/>
</dbReference>
<evidence type="ECO:0000259" key="7">
    <source>
        <dbReference type="PROSITE" id="PS51831"/>
    </source>
</evidence>
<dbReference type="InterPro" id="IPR003607">
    <property type="entry name" value="HD/PDEase_dom"/>
</dbReference>
<dbReference type="InterPro" id="IPR006675">
    <property type="entry name" value="HDIG_dom"/>
</dbReference>
<dbReference type="GO" id="GO:0008803">
    <property type="term" value="F:bis(5'-nucleosyl)-tetraphosphatase (symmetrical) activity"/>
    <property type="evidence" value="ECO:0007669"/>
    <property type="project" value="UniProtKB-EC"/>
</dbReference>
<dbReference type="PANTHER" id="PTHR35795">
    <property type="entry name" value="SLR1885 PROTEIN"/>
    <property type="match status" value="1"/>
</dbReference>
<reference evidence="8 9" key="1">
    <citation type="journal article" date="2019" name="Front. Microbiol.">
        <title>Thermoanaerosceptrum fracticalcis gen. nov. sp. nov., a Novel Fumarate-Fermenting Microorganism From a Deep Fractured Carbonate Aquifer of the US Great Basin.</title>
        <authorList>
            <person name="Hamilton-Brehm S.D."/>
            <person name="Stewart L.E."/>
            <person name="Zavarin M."/>
            <person name="Caldwell M."/>
            <person name="Lawson P.A."/>
            <person name="Onstott T.C."/>
            <person name="Grzymski J."/>
            <person name="Neveux I."/>
            <person name="Lollar B.S."/>
            <person name="Russell C.E."/>
            <person name="Moser D.P."/>
        </authorList>
    </citation>
    <scope>NUCLEOTIDE SEQUENCE [LARGE SCALE GENOMIC DNA]</scope>
    <source>
        <strain evidence="8 9">DRI-13</strain>
    </source>
</reference>
<gene>
    <name evidence="8" type="ORF">BR63_07600</name>
</gene>
<evidence type="ECO:0000313" key="9">
    <source>
        <dbReference type="Proteomes" id="UP000515847"/>
    </source>
</evidence>
<evidence type="ECO:0000256" key="6">
    <source>
        <dbReference type="ARBA" id="ARBA00049417"/>
    </source>
</evidence>
<dbReference type="KEGG" id="tfr:BR63_07600"/>
<dbReference type="GO" id="GO:0046872">
    <property type="term" value="F:metal ion binding"/>
    <property type="evidence" value="ECO:0007669"/>
    <property type="project" value="UniProtKB-KW"/>
</dbReference>
<evidence type="ECO:0000256" key="2">
    <source>
        <dbReference type="ARBA" id="ARBA00022723"/>
    </source>
</evidence>
<evidence type="ECO:0000256" key="3">
    <source>
        <dbReference type="ARBA" id="ARBA00022741"/>
    </source>
</evidence>
<dbReference type="InterPro" id="IPR005249">
    <property type="entry name" value="YqeK"/>
</dbReference>
<keyword evidence="3" id="KW-0547">Nucleotide-binding</keyword>
<dbReference type="SMART" id="SM00471">
    <property type="entry name" value="HDc"/>
    <property type="match status" value="1"/>
</dbReference>
<accession>A0A7G6E286</accession>
<dbReference type="SUPFAM" id="SSF109604">
    <property type="entry name" value="HD-domain/PDEase-like"/>
    <property type="match status" value="1"/>
</dbReference>
<evidence type="ECO:0000256" key="4">
    <source>
        <dbReference type="ARBA" id="ARBA00022801"/>
    </source>
</evidence>
<keyword evidence="4" id="KW-0378">Hydrolase</keyword>
<dbReference type="InterPro" id="IPR051094">
    <property type="entry name" value="Diverse_Catalytic_Enzymes"/>
</dbReference>
<dbReference type="NCBIfam" id="TIGR00488">
    <property type="entry name" value="bis(5'-nucleosyl)-tetraphosphatase (symmetrical) YqeK"/>
    <property type="match status" value="1"/>
</dbReference>
<dbReference type="RefSeq" id="WP_034422393.1">
    <property type="nucleotide sequence ID" value="NZ_CP045798.1"/>
</dbReference>
<dbReference type="EC" id="3.6.1.41" evidence="1"/>
<sequence length="195" mass="22540">MKDLSYYKEIIKEKLSKKRFEHSLRVAETALEMAKSRGLDEEQVHLAALLHDYAKDLPSDELLRIGRKKGIILYKAEEVQPDLLHGPVGAWLLKQELEITDEAVLQAIRYHTTGHYPMTELDKIIYLADLLEPGRTYEGIASLRAICAENIDKGLLFAFDSTLRYVLERKMLIHPLTVEARNWLLLQLHDNFNDE</sequence>
<dbReference type="PROSITE" id="PS51831">
    <property type="entry name" value="HD"/>
    <property type="match status" value="1"/>
</dbReference>
<dbReference type="Pfam" id="PF01966">
    <property type="entry name" value="HD"/>
    <property type="match status" value="1"/>
</dbReference>
<dbReference type="InterPro" id="IPR006674">
    <property type="entry name" value="HD_domain"/>
</dbReference>